<comment type="caution">
    <text evidence="8">The sequence shown here is derived from an EMBL/GenBank/DDBJ whole genome shotgun (WGS) entry which is preliminary data.</text>
</comment>
<evidence type="ECO:0000256" key="1">
    <source>
        <dbReference type="ARBA" id="ARBA00022603"/>
    </source>
</evidence>
<evidence type="ECO:0000256" key="2">
    <source>
        <dbReference type="ARBA" id="ARBA00022679"/>
    </source>
</evidence>
<dbReference type="InterPro" id="IPR019874">
    <property type="entry name" value="RF_methyltr_PrmC"/>
</dbReference>
<reference evidence="8 9" key="1">
    <citation type="submission" date="2019-08" db="EMBL/GenBank/DDBJ databases">
        <title>In-depth cultivation of the pig gut microbiome towards novel bacterial diversity and tailored functional studies.</title>
        <authorList>
            <person name="Wylensek D."/>
            <person name="Hitch T.C.A."/>
            <person name="Clavel T."/>
        </authorList>
    </citation>
    <scope>NUCLEOTIDE SEQUENCE [LARGE SCALE GENOMIC DNA]</scope>
    <source>
        <strain evidence="8 9">BBE-744-WT-12</strain>
    </source>
</reference>
<dbReference type="Gene3D" id="3.40.50.150">
    <property type="entry name" value="Vaccinia Virus protein VP39"/>
    <property type="match status" value="1"/>
</dbReference>
<dbReference type="HAMAP" id="MF_02126">
    <property type="entry name" value="RF_methyltr_PrmC"/>
    <property type="match status" value="1"/>
</dbReference>
<keyword evidence="2 5" id="KW-0808">Transferase</keyword>
<dbReference type="NCBIfam" id="TIGR00536">
    <property type="entry name" value="hemK_fam"/>
    <property type="match status" value="1"/>
</dbReference>
<feature type="binding site" evidence="5">
    <location>
        <position position="142"/>
    </location>
    <ligand>
        <name>S-adenosyl-L-methionine</name>
        <dbReference type="ChEBI" id="CHEBI:59789"/>
    </ligand>
</feature>
<dbReference type="Gene3D" id="1.10.8.10">
    <property type="entry name" value="DNA helicase RuvA subunit, C-terminal domain"/>
    <property type="match status" value="1"/>
</dbReference>
<dbReference type="NCBIfam" id="TIGR03534">
    <property type="entry name" value="RF_mod_PrmC"/>
    <property type="match status" value="1"/>
</dbReference>
<dbReference type="SUPFAM" id="SSF53335">
    <property type="entry name" value="S-adenosyl-L-methionine-dependent methyltransferases"/>
    <property type="match status" value="1"/>
</dbReference>
<dbReference type="RefSeq" id="WP_106054707.1">
    <property type="nucleotide sequence ID" value="NZ_DBFCGB010000224.1"/>
</dbReference>
<evidence type="ECO:0000256" key="4">
    <source>
        <dbReference type="ARBA" id="ARBA00048391"/>
    </source>
</evidence>
<dbReference type="CDD" id="cd02440">
    <property type="entry name" value="AdoMet_MTases"/>
    <property type="match status" value="1"/>
</dbReference>
<comment type="catalytic activity">
    <reaction evidence="4 5">
        <text>L-glutaminyl-[peptide chain release factor] + S-adenosyl-L-methionine = N(5)-methyl-L-glutaminyl-[peptide chain release factor] + S-adenosyl-L-homocysteine + H(+)</text>
        <dbReference type="Rhea" id="RHEA:42896"/>
        <dbReference type="Rhea" id="RHEA-COMP:10271"/>
        <dbReference type="Rhea" id="RHEA-COMP:10272"/>
        <dbReference type="ChEBI" id="CHEBI:15378"/>
        <dbReference type="ChEBI" id="CHEBI:30011"/>
        <dbReference type="ChEBI" id="CHEBI:57856"/>
        <dbReference type="ChEBI" id="CHEBI:59789"/>
        <dbReference type="ChEBI" id="CHEBI:61891"/>
        <dbReference type="EC" id="2.1.1.297"/>
    </reaction>
</comment>
<dbReference type="Proteomes" id="UP000435649">
    <property type="component" value="Unassembled WGS sequence"/>
</dbReference>
<keyword evidence="9" id="KW-1185">Reference proteome</keyword>
<dbReference type="AlphaFoldDB" id="A0A844G5Z7"/>
<dbReference type="GO" id="GO:0102559">
    <property type="term" value="F:peptide chain release factor N(5)-glutamine methyltransferase activity"/>
    <property type="evidence" value="ECO:0007669"/>
    <property type="project" value="UniProtKB-EC"/>
</dbReference>
<comment type="similarity">
    <text evidence="5">Belongs to the protein N5-glutamine methyltransferase family. PrmC subfamily.</text>
</comment>
<dbReference type="InterPro" id="IPR007848">
    <property type="entry name" value="Small_mtfrase_dom"/>
</dbReference>
<dbReference type="InterPro" id="IPR004556">
    <property type="entry name" value="HemK-like"/>
</dbReference>
<dbReference type="Pfam" id="PF17827">
    <property type="entry name" value="PrmC_N"/>
    <property type="match status" value="1"/>
</dbReference>
<keyword evidence="1 5" id="KW-0489">Methyltransferase</keyword>
<sequence>MSRYFELRRELLDKFTSAGIESAGVEADILISELAGFNRAELFLQSDATVPADLEKRIRALGQRRAGREPLQYLLGYAYFMNIRLDVSPEVLIPRPETECLVEWAVDTLPQGGSLLDLGTGSGAIALAVADERPDAVITAVDVSTPALSIALHNAERLRLTQVRFLESDLFDAVGGEKFDLIAANLPYVTDEEYAALEPEVRVHEPRLALTAPDAGFALIRRAAEEAAPHLNPGGRIIFELAPAQVPRLAGLLAATGSFREVAAMQDYTHRERFITACRSEEAGTEAAG</sequence>
<protein>
    <recommendedName>
        <fullName evidence="5">Release factor glutamine methyltransferase</fullName>
        <shortName evidence="5">RF MTase</shortName>
        <ecNumber evidence="5">2.1.1.297</ecNumber>
    </recommendedName>
    <alternativeName>
        <fullName evidence="5">N5-glutamine methyltransferase PrmC</fullName>
    </alternativeName>
    <alternativeName>
        <fullName evidence="5">Protein-(glutamine-N5) MTase PrmC</fullName>
    </alternativeName>
    <alternativeName>
        <fullName evidence="5">Protein-glutamine N-methyltransferase PrmC</fullName>
    </alternativeName>
</protein>
<feature type="binding site" evidence="5">
    <location>
        <begin position="119"/>
        <end position="123"/>
    </location>
    <ligand>
        <name>S-adenosyl-L-methionine</name>
        <dbReference type="ChEBI" id="CHEBI:59789"/>
    </ligand>
</feature>
<gene>
    <name evidence="5 8" type="primary">prmC</name>
    <name evidence="8" type="ORF">FYJ85_14830</name>
</gene>
<dbReference type="GO" id="GO:0032259">
    <property type="term" value="P:methylation"/>
    <property type="evidence" value="ECO:0007669"/>
    <property type="project" value="UniProtKB-KW"/>
</dbReference>
<dbReference type="EC" id="2.1.1.297" evidence="5"/>
<comment type="caution">
    <text evidence="5">Lacks conserved residue(s) required for the propagation of feature annotation.</text>
</comment>
<proteinExistence type="inferred from homology"/>
<feature type="domain" description="Release factor glutamine methyltransferase N-terminal" evidence="7">
    <location>
        <begin position="6"/>
        <end position="76"/>
    </location>
</feature>
<feature type="binding site" evidence="5">
    <location>
        <position position="185"/>
    </location>
    <ligand>
        <name>S-adenosyl-L-methionine</name>
        <dbReference type="ChEBI" id="CHEBI:59789"/>
    </ligand>
</feature>
<keyword evidence="3 5" id="KW-0949">S-adenosyl-L-methionine</keyword>
<dbReference type="PANTHER" id="PTHR18895">
    <property type="entry name" value="HEMK METHYLTRANSFERASE"/>
    <property type="match status" value="1"/>
</dbReference>
<evidence type="ECO:0000313" key="8">
    <source>
        <dbReference type="EMBL" id="MST98315.1"/>
    </source>
</evidence>
<name>A0A844G5Z7_9BACT</name>
<dbReference type="EMBL" id="VUNS01000017">
    <property type="protein sequence ID" value="MST98315.1"/>
    <property type="molecule type" value="Genomic_DNA"/>
</dbReference>
<dbReference type="InterPro" id="IPR029063">
    <property type="entry name" value="SAM-dependent_MTases_sf"/>
</dbReference>
<dbReference type="InterPro" id="IPR040758">
    <property type="entry name" value="PrmC_N"/>
</dbReference>
<evidence type="ECO:0000256" key="3">
    <source>
        <dbReference type="ARBA" id="ARBA00022691"/>
    </source>
</evidence>
<evidence type="ECO:0000256" key="5">
    <source>
        <dbReference type="HAMAP-Rule" id="MF_02126"/>
    </source>
</evidence>
<evidence type="ECO:0000259" key="7">
    <source>
        <dbReference type="Pfam" id="PF17827"/>
    </source>
</evidence>
<comment type="function">
    <text evidence="5">Methylates the class 1 translation termination release factors RF1/PrfA and RF2/PrfB on the glutamine residue of the universally conserved GGQ motif.</text>
</comment>
<dbReference type="PANTHER" id="PTHR18895:SF74">
    <property type="entry name" value="MTRF1L RELEASE FACTOR GLUTAMINE METHYLTRANSFERASE"/>
    <property type="match status" value="1"/>
</dbReference>
<dbReference type="InterPro" id="IPR050320">
    <property type="entry name" value="N5-glutamine_MTase"/>
</dbReference>
<accession>A0A844G5Z7</accession>
<feature type="domain" description="Methyltransferase small" evidence="6">
    <location>
        <begin position="108"/>
        <end position="193"/>
    </location>
</feature>
<evidence type="ECO:0000259" key="6">
    <source>
        <dbReference type="Pfam" id="PF05175"/>
    </source>
</evidence>
<organism evidence="8 9">
    <name type="scientific">Victivallis lenta</name>
    <dbReference type="NCBI Taxonomy" id="2606640"/>
    <lineage>
        <taxon>Bacteria</taxon>
        <taxon>Pseudomonadati</taxon>
        <taxon>Lentisphaerota</taxon>
        <taxon>Lentisphaeria</taxon>
        <taxon>Victivallales</taxon>
        <taxon>Victivallaceae</taxon>
        <taxon>Victivallis</taxon>
    </lineage>
</organism>
<dbReference type="Pfam" id="PF05175">
    <property type="entry name" value="MTS"/>
    <property type="match status" value="1"/>
</dbReference>
<evidence type="ECO:0000313" key="9">
    <source>
        <dbReference type="Proteomes" id="UP000435649"/>
    </source>
</evidence>